<proteinExistence type="predicted"/>
<name>A0AAD1YAE6_EUPCR</name>
<dbReference type="AlphaFoldDB" id="A0AAD1YAE6"/>
<dbReference type="Proteomes" id="UP001295684">
    <property type="component" value="Unassembled WGS sequence"/>
</dbReference>
<dbReference type="EMBL" id="CAMPGE010030084">
    <property type="protein sequence ID" value="CAI2387585.1"/>
    <property type="molecule type" value="Genomic_DNA"/>
</dbReference>
<evidence type="ECO:0000313" key="2">
    <source>
        <dbReference type="Proteomes" id="UP001295684"/>
    </source>
</evidence>
<comment type="caution">
    <text evidence="1">The sequence shown here is derived from an EMBL/GenBank/DDBJ whole genome shotgun (WGS) entry which is preliminary data.</text>
</comment>
<keyword evidence="2" id="KW-1185">Reference proteome</keyword>
<organism evidence="1 2">
    <name type="scientific">Euplotes crassus</name>
    <dbReference type="NCBI Taxonomy" id="5936"/>
    <lineage>
        <taxon>Eukaryota</taxon>
        <taxon>Sar</taxon>
        <taxon>Alveolata</taxon>
        <taxon>Ciliophora</taxon>
        <taxon>Intramacronucleata</taxon>
        <taxon>Spirotrichea</taxon>
        <taxon>Hypotrichia</taxon>
        <taxon>Euplotida</taxon>
        <taxon>Euplotidae</taxon>
        <taxon>Moneuplotes</taxon>
    </lineage>
</organism>
<evidence type="ECO:0000313" key="1">
    <source>
        <dbReference type="EMBL" id="CAI2387585.1"/>
    </source>
</evidence>
<protein>
    <submittedName>
        <fullName evidence="1">Uncharacterized protein</fullName>
    </submittedName>
</protein>
<gene>
    <name evidence="1" type="ORF">ECRASSUSDP1_LOCUS29219</name>
</gene>
<accession>A0AAD1YAE6</accession>
<sequence>MLEERDERLDSLENNRNSILQTIKNFGDVSAIPSLIDSKIFAAKEELQDKIGKQTVVIDYKFKQLEASMPSKIATQCLQVKGLIGHRQKFTSYTDFVEKSNQYLEQIDSNVDDVRNRICKIMSDIDSKISHVIDKETKPFRSQTVSQFESLLTKIEALTCQMQVREN</sequence>
<reference evidence="1" key="1">
    <citation type="submission" date="2023-07" db="EMBL/GenBank/DDBJ databases">
        <authorList>
            <consortium name="AG Swart"/>
            <person name="Singh M."/>
            <person name="Singh A."/>
            <person name="Seah K."/>
            <person name="Emmerich C."/>
        </authorList>
    </citation>
    <scope>NUCLEOTIDE SEQUENCE</scope>
    <source>
        <strain evidence="1">DP1</strain>
    </source>
</reference>